<proteinExistence type="predicted"/>
<dbReference type="SUPFAM" id="SSF55781">
    <property type="entry name" value="GAF domain-like"/>
    <property type="match status" value="1"/>
</dbReference>
<reference evidence="2" key="1">
    <citation type="journal article" date="2014" name="Front. Microbiol.">
        <title>High frequency of phylogenetically diverse reductive dehalogenase-homologous genes in deep subseafloor sedimentary metagenomes.</title>
        <authorList>
            <person name="Kawai M."/>
            <person name="Futagami T."/>
            <person name="Toyoda A."/>
            <person name="Takaki Y."/>
            <person name="Nishi S."/>
            <person name="Hori S."/>
            <person name="Arai W."/>
            <person name="Tsubouchi T."/>
            <person name="Morono Y."/>
            <person name="Uchiyama I."/>
            <person name="Ito T."/>
            <person name="Fujiyama A."/>
            <person name="Inagaki F."/>
            <person name="Takami H."/>
        </authorList>
    </citation>
    <scope>NUCLEOTIDE SEQUENCE</scope>
    <source>
        <strain evidence="2">Expedition CK06-06</strain>
    </source>
</reference>
<dbReference type="Pfam" id="PF01614">
    <property type="entry name" value="IclR_C"/>
    <property type="match status" value="1"/>
</dbReference>
<dbReference type="InterPro" id="IPR029016">
    <property type="entry name" value="GAF-like_dom_sf"/>
</dbReference>
<evidence type="ECO:0000313" key="2">
    <source>
        <dbReference type="EMBL" id="GAG83820.1"/>
    </source>
</evidence>
<accession>X1AM98</accession>
<organism evidence="2">
    <name type="scientific">marine sediment metagenome</name>
    <dbReference type="NCBI Taxonomy" id="412755"/>
    <lineage>
        <taxon>unclassified sequences</taxon>
        <taxon>metagenomes</taxon>
        <taxon>ecological metagenomes</taxon>
    </lineage>
</organism>
<sequence>MIISEICFVVCDEELEEGIKAVAAPIKNIKGKTIASITVTGLSKRISSDNIEKRIIKIVTDSVQEISNKLGYKEENILKNAN</sequence>
<dbReference type="InterPro" id="IPR014757">
    <property type="entry name" value="Tscrpt_reg_IclR_C"/>
</dbReference>
<comment type="caution">
    <text evidence="2">The sequence shown here is derived from an EMBL/GenBank/DDBJ whole genome shotgun (WGS) entry which is preliminary data.</text>
</comment>
<evidence type="ECO:0000259" key="1">
    <source>
        <dbReference type="PROSITE" id="PS51078"/>
    </source>
</evidence>
<dbReference type="Gene3D" id="3.30.450.40">
    <property type="match status" value="1"/>
</dbReference>
<dbReference type="EMBL" id="BART01012667">
    <property type="protein sequence ID" value="GAG83820.1"/>
    <property type="molecule type" value="Genomic_DNA"/>
</dbReference>
<feature type="domain" description="IclR-ED" evidence="1">
    <location>
        <begin position="1"/>
        <end position="72"/>
    </location>
</feature>
<gene>
    <name evidence="2" type="ORF">S01H4_26306</name>
</gene>
<dbReference type="AlphaFoldDB" id="X1AM98"/>
<dbReference type="PROSITE" id="PS51078">
    <property type="entry name" value="ICLR_ED"/>
    <property type="match status" value="1"/>
</dbReference>
<name>X1AM98_9ZZZZ</name>
<protein>
    <recommendedName>
        <fullName evidence="1">IclR-ED domain-containing protein</fullName>
    </recommendedName>
</protein>